<dbReference type="InterPro" id="IPR058547">
    <property type="entry name" value="Pelota_N"/>
</dbReference>
<sequence>MKLVRKLIEKDKSGAVSLIPEELEDMWHAYNLIAKDDQLKANTVRQVLVSETATGSTDKSSVRITLEISVESVEFDTQAGVLRVNGRNITENKYVKMGAYHTIDLELNRPFTLKKLEWDIIALNRIDEACDISTKADIAAVVLQEGLANVCLMTQSMTVVRARIETPVPRKRKGSVTNYEKGLTKFYEQVYQAVLRHVDFNVVKVLIVASPGFVKDQFFSYMMAEAIKTDNKVIIENKPKILLVHCSSGHKHALKEVLEQPAIQARLSDTKYAQEVKTLERFYITLAQDPDRAYYGFEHCDKAADSGGIEVLMVTDGLFRSADVPTRRKYIDLVERVQAQGGTVQVFSTLHVTGEQLNQLSGVAAILHFPLPDIDDDILADQSAANGNYVDDL</sequence>
<comment type="caution">
    <text evidence="8">The sequence shown here is derived from an EMBL/GenBank/DDBJ whole genome shotgun (WGS) entry which is preliminary data.</text>
</comment>
<dbReference type="FunFam" id="3.30.420.60:FF:000002">
    <property type="entry name" value="Protein pelota homolog"/>
    <property type="match status" value="1"/>
</dbReference>
<accession>A0A507BY08</accession>
<dbReference type="AlphaFoldDB" id="A0A507BY08"/>
<dbReference type="SUPFAM" id="SSF53137">
    <property type="entry name" value="Translational machinery components"/>
    <property type="match status" value="1"/>
</dbReference>
<dbReference type="Pfam" id="PF03465">
    <property type="entry name" value="eRF1_3"/>
    <property type="match status" value="1"/>
</dbReference>
<evidence type="ECO:0000313" key="9">
    <source>
        <dbReference type="Proteomes" id="UP000319731"/>
    </source>
</evidence>
<dbReference type="Gene3D" id="2.30.30.870">
    <property type="entry name" value="Pelota, domain A"/>
    <property type="match status" value="1"/>
</dbReference>
<dbReference type="InterPro" id="IPR029064">
    <property type="entry name" value="Ribosomal_eL30-like_sf"/>
</dbReference>
<dbReference type="SUPFAM" id="SSF159065">
    <property type="entry name" value="Dom34/Pelota N-terminal domain-like"/>
    <property type="match status" value="1"/>
</dbReference>
<reference evidence="8 9" key="1">
    <citation type="journal article" date="2019" name="Sci. Rep.">
        <title>Comparative genomics of chytrid fungi reveal insights into the obligate biotrophic and pathogenic lifestyle of Synchytrium endobioticum.</title>
        <authorList>
            <person name="van de Vossenberg B.T.L.H."/>
            <person name="Warris S."/>
            <person name="Nguyen H.D.T."/>
            <person name="van Gent-Pelzer M.P.E."/>
            <person name="Joly D.L."/>
            <person name="van de Geest H.C."/>
            <person name="Bonants P.J.M."/>
            <person name="Smith D.S."/>
            <person name="Levesque C.A."/>
            <person name="van der Lee T.A.J."/>
        </authorList>
    </citation>
    <scope>NUCLEOTIDE SEQUENCE [LARGE SCALE GENOMIC DNA]</scope>
    <source>
        <strain evidence="8 9">JEL517</strain>
    </source>
</reference>
<evidence type="ECO:0000313" key="8">
    <source>
        <dbReference type="EMBL" id="TPX30163.1"/>
    </source>
</evidence>
<evidence type="ECO:0000256" key="2">
    <source>
        <dbReference type="ARBA" id="ARBA00004496"/>
    </source>
</evidence>
<evidence type="ECO:0000259" key="7">
    <source>
        <dbReference type="SMART" id="SM01194"/>
    </source>
</evidence>
<comment type="subcellular location">
    <subcellularLocation>
        <location evidence="2 6">Cytoplasm</location>
    </subcellularLocation>
</comment>
<proteinExistence type="inferred from homology"/>
<dbReference type="SUPFAM" id="SSF55315">
    <property type="entry name" value="L30e-like"/>
    <property type="match status" value="1"/>
</dbReference>
<dbReference type="GO" id="GO:0070651">
    <property type="term" value="P:nonfunctional rRNA decay"/>
    <property type="evidence" value="ECO:0007669"/>
    <property type="project" value="TreeGrafter"/>
</dbReference>
<dbReference type="GO" id="GO:0005737">
    <property type="term" value="C:cytoplasm"/>
    <property type="evidence" value="ECO:0007669"/>
    <property type="project" value="UniProtKB-SubCell"/>
</dbReference>
<comment type="function">
    <text evidence="6">Component of the Dom34-Hbs1 complex, a complex that recognizes stalled ribosomes and triggers the No-Go Decay (NGD) pathway (PubMed:20890290). In the Dom34-Hbs1 complex, dom34 recognizes ribosomes stalled at the 3' end of an mRNA and engages stalled ribosomes by destabilizing mRNA in the mRNA channel. Following ribosome-binding, the Dom34-Hbs1 complex promotes the disassembly of stalled ribosomes, followed by degradation of damaged mRNAs as part of the NGD pathway.</text>
</comment>
<dbReference type="EMBL" id="QEAO01000090">
    <property type="protein sequence ID" value="TPX30163.1"/>
    <property type="molecule type" value="Genomic_DNA"/>
</dbReference>
<dbReference type="FunFam" id="3.30.1330.30:FF:000008">
    <property type="entry name" value="Protein pelota homolog"/>
    <property type="match status" value="1"/>
</dbReference>
<dbReference type="FunFam" id="2.30.30.870:FF:000001">
    <property type="entry name" value="Protein pelota homolog"/>
    <property type="match status" value="1"/>
</dbReference>
<dbReference type="InterPro" id="IPR038069">
    <property type="entry name" value="Pelota/DOM34_N"/>
</dbReference>
<dbReference type="GO" id="GO:0032790">
    <property type="term" value="P:ribosome disassembly"/>
    <property type="evidence" value="ECO:0007669"/>
    <property type="project" value="TreeGrafter"/>
</dbReference>
<evidence type="ECO:0000256" key="4">
    <source>
        <dbReference type="ARBA" id="ARBA00022490"/>
    </source>
</evidence>
<keyword evidence="5 6" id="KW-0479">Metal-binding</keyword>
<organism evidence="8 9">
    <name type="scientific">Synchytrium microbalum</name>
    <dbReference type="NCBI Taxonomy" id="1806994"/>
    <lineage>
        <taxon>Eukaryota</taxon>
        <taxon>Fungi</taxon>
        <taxon>Fungi incertae sedis</taxon>
        <taxon>Chytridiomycota</taxon>
        <taxon>Chytridiomycota incertae sedis</taxon>
        <taxon>Chytridiomycetes</taxon>
        <taxon>Synchytriales</taxon>
        <taxon>Synchytriaceae</taxon>
        <taxon>Synchytrium</taxon>
    </lineage>
</organism>
<dbReference type="STRING" id="1806994.A0A507BY08"/>
<evidence type="ECO:0000256" key="1">
    <source>
        <dbReference type="ARBA" id="ARBA00001968"/>
    </source>
</evidence>
<dbReference type="Gene3D" id="3.30.1330.30">
    <property type="match status" value="1"/>
</dbReference>
<comment type="similarity">
    <text evidence="3 6">Belongs to the eukaryotic release factor 1 family. Pelota subfamily.</text>
</comment>
<gene>
    <name evidence="8" type="ORF">SmJEL517_g06207</name>
</gene>
<dbReference type="PANTHER" id="PTHR10853">
    <property type="entry name" value="PELOTA"/>
    <property type="match status" value="1"/>
</dbReference>
<dbReference type="InterPro" id="IPR004405">
    <property type="entry name" value="TF_pelota"/>
</dbReference>
<dbReference type="InterPro" id="IPR042226">
    <property type="entry name" value="eFR1_2_sf"/>
</dbReference>
<keyword evidence="4 6" id="KW-0963">Cytoplasm</keyword>
<dbReference type="GO" id="GO:0071025">
    <property type="term" value="P:RNA surveillance"/>
    <property type="evidence" value="ECO:0007669"/>
    <property type="project" value="InterPro"/>
</dbReference>
<name>A0A507BY08_9FUNG</name>
<evidence type="ECO:0000256" key="3">
    <source>
        <dbReference type="ARBA" id="ARBA00009504"/>
    </source>
</evidence>
<dbReference type="Pfam" id="PF03464">
    <property type="entry name" value="eRF1_2"/>
    <property type="match status" value="1"/>
</dbReference>
<dbReference type="InterPro" id="IPR005140">
    <property type="entry name" value="eRF1_Pelota-like_N"/>
</dbReference>
<dbReference type="SMART" id="SM01194">
    <property type="entry name" value="eRF1_1"/>
    <property type="match status" value="1"/>
</dbReference>
<keyword evidence="9" id="KW-1185">Reference proteome</keyword>
<comment type="cofactor">
    <cofactor evidence="1 6">
        <name>a divalent metal cation</name>
        <dbReference type="ChEBI" id="CHEBI:60240"/>
    </cofactor>
</comment>
<dbReference type="GO" id="GO:0046872">
    <property type="term" value="F:metal ion binding"/>
    <property type="evidence" value="ECO:0007669"/>
    <property type="project" value="UniProtKB-KW"/>
</dbReference>
<dbReference type="InterPro" id="IPR005141">
    <property type="entry name" value="eRF1_2"/>
</dbReference>
<dbReference type="PANTHER" id="PTHR10853:SF0">
    <property type="entry name" value="PROTEIN PELOTA HOMOLOG"/>
    <property type="match status" value="1"/>
</dbReference>
<feature type="domain" description="eRF1/Pelota-like N-terminal" evidence="7">
    <location>
        <begin position="1"/>
        <end position="131"/>
    </location>
</feature>
<dbReference type="GO" id="GO:0070966">
    <property type="term" value="P:nuclear-transcribed mRNA catabolic process, no-go decay"/>
    <property type="evidence" value="ECO:0007669"/>
    <property type="project" value="InterPro"/>
</dbReference>
<evidence type="ECO:0000256" key="5">
    <source>
        <dbReference type="ARBA" id="ARBA00022723"/>
    </source>
</evidence>
<dbReference type="GeneID" id="42007430"/>
<dbReference type="Pfam" id="PF26356">
    <property type="entry name" value="Pelota_N"/>
    <property type="match status" value="1"/>
</dbReference>
<dbReference type="Proteomes" id="UP000319731">
    <property type="component" value="Unassembled WGS sequence"/>
</dbReference>
<dbReference type="NCBIfam" id="TIGR00111">
    <property type="entry name" value="pelota"/>
    <property type="match status" value="1"/>
</dbReference>
<dbReference type="Gene3D" id="3.30.420.60">
    <property type="entry name" value="eRF1 domain 2"/>
    <property type="match status" value="1"/>
</dbReference>
<dbReference type="InterPro" id="IPR005142">
    <property type="entry name" value="eRF1_3"/>
</dbReference>
<evidence type="ECO:0000256" key="6">
    <source>
        <dbReference type="RuleBase" id="RU362019"/>
    </source>
</evidence>
<dbReference type="OrthoDB" id="10249111at2759"/>
<dbReference type="GO" id="GO:0070481">
    <property type="term" value="P:nuclear-transcribed mRNA catabolic process, non-stop decay"/>
    <property type="evidence" value="ECO:0007669"/>
    <property type="project" value="InterPro"/>
</dbReference>
<protein>
    <recommendedName>
        <fullName evidence="6">Protein DOM34 homolog</fullName>
    </recommendedName>
</protein>
<dbReference type="RefSeq" id="XP_031021887.1">
    <property type="nucleotide sequence ID" value="XM_031172133.1"/>
</dbReference>